<dbReference type="GO" id="GO:0008939">
    <property type="term" value="F:nicotinate-nucleotide-dimethylbenzimidazole phosphoribosyltransferase activity"/>
    <property type="evidence" value="ECO:0007669"/>
    <property type="project" value="UniProtKB-UniRule"/>
</dbReference>
<protein>
    <recommendedName>
        <fullName evidence="5 11">Nicotinate-nucleotide--dimethylbenzimidazole phosphoribosyltransferase</fullName>
        <shortName evidence="11">NN:DBI PRT</shortName>
        <ecNumber evidence="4 11">2.4.2.21</ecNumber>
    </recommendedName>
    <alternativeName>
        <fullName evidence="9 11">N(1)-alpha-phosphoribosyltransferase</fullName>
    </alternativeName>
</protein>
<evidence type="ECO:0000256" key="2">
    <source>
        <dbReference type="ARBA" id="ARBA00005049"/>
    </source>
</evidence>
<keyword evidence="6 11" id="KW-0169">Cobalamin biosynthesis</keyword>
<evidence type="ECO:0000256" key="9">
    <source>
        <dbReference type="ARBA" id="ARBA00030686"/>
    </source>
</evidence>
<keyword evidence="8 11" id="KW-0808">Transferase</keyword>
<evidence type="ECO:0000256" key="7">
    <source>
        <dbReference type="ARBA" id="ARBA00022676"/>
    </source>
</evidence>
<evidence type="ECO:0000256" key="11">
    <source>
        <dbReference type="HAMAP-Rule" id="MF_00230"/>
    </source>
</evidence>
<dbReference type="Proteomes" id="UP001065549">
    <property type="component" value="Unassembled WGS sequence"/>
</dbReference>
<comment type="function">
    <text evidence="1 11">Catalyzes the synthesis of alpha-ribazole-5'-phosphate from nicotinate mononucleotide (NAMN) and 5,6-dimethylbenzimidazole (DMB).</text>
</comment>
<dbReference type="PANTHER" id="PTHR43463">
    <property type="entry name" value="NICOTINATE-NUCLEOTIDE--DIMETHYLBENZIMIDAZOLE PHOSPHORIBOSYLTRANSFERASE"/>
    <property type="match status" value="1"/>
</dbReference>
<feature type="active site" description="Proton acceptor" evidence="11">
    <location>
        <position position="330"/>
    </location>
</feature>
<sequence>MEVTNQELQDVIKTIAPLNQEAMEKARSRQQSLAKPPGSLGLLEDISIQMAGVTGKVNNHIEKTCVVVMCADNGVVEENVSSAPQSVTLAQTINFTRRLTGVGALSESFGSELLIVDVGINGSIPQNLYTETPFSDTHKIVNRRIAKGTRNLTRENAMTEEQTLRAVEIGLEMAAAVKEKGYDIFGIGEMGIGNTTTSAAVLSALTGESAAKTVGKGGGIVDSSFARKKEIVDEALSRCRGLSPLSVLSRVGGFDLAAMTGAFLGAAVSRLPVVIDGYISAVAALTASRIAPACVSYMFPSHSSYERGYRLAMEGLGLMPYLDLKMRLGEGSGCPLAFKIIEGACGVMNRMATFEEAEINDDYLEEIRRGDCF</sequence>
<dbReference type="InterPro" id="IPR017846">
    <property type="entry name" value="Nict_dMeBzImd_PRibTrfase_bact"/>
</dbReference>
<comment type="similarity">
    <text evidence="3 11">Belongs to the CobT family.</text>
</comment>
<dbReference type="RefSeq" id="WP_253020611.1">
    <property type="nucleotide sequence ID" value="NZ_JAOSHN010000001.1"/>
</dbReference>
<dbReference type="InterPro" id="IPR003200">
    <property type="entry name" value="Nict_dMeBzImd_PRibTrfase"/>
</dbReference>
<dbReference type="SUPFAM" id="SSF52733">
    <property type="entry name" value="Nicotinate mononucleotide:5,6-dimethylbenzimidazole phosphoribosyltransferase (CobT)"/>
    <property type="match status" value="1"/>
</dbReference>
<dbReference type="NCBIfam" id="TIGR03160">
    <property type="entry name" value="cobT_DBIPRT"/>
    <property type="match status" value="1"/>
</dbReference>
<evidence type="ECO:0000256" key="3">
    <source>
        <dbReference type="ARBA" id="ARBA00007110"/>
    </source>
</evidence>
<evidence type="ECO:0000256" key="10">
    <source>
        <dbReference type="ARBA" id="ARBA00047340"/>
    </source>
</evidence>
<dbReference type="InterPro" id="IPR036087">
    <property type="entry name" value="Nict_dMeBzImd_PRibTrfase_sf"/>
</dbReference>
<dbReference type="AlphaFoldDB" id="A0A9J6QRL2"/>
<dbReference type="CDD" id="cd02439">
    <property type="entry name" value="DMB-PRT_CobT"/>
    <property type="match status" value="1"/>
</dbReference>
<evidence type="ECO:0000256" key="5">
    <source>
        <dbReference type="ARBA" id="ARBA00015486"/>
    </source>
</evidence>
<dbReference type="Gene3D" id="1.10.1610.10">
    <property type="match status" value="1"/>
</dbReference>
<comment type="pathway">
    <text evidence="2 11">Nucleoside biosynthesis; alpha-ribazole biosynthesis; alpha-ribazole from 5,6-dimethylbenzimidazole: step 1/2.</text>
</comment>
<dbReference type="EMBL" id="JAOSHN010000001">
    <property type="protein sequence ID" value="MCU7377139.1"/>
    <property type="molecule type" value="Genomic_DNA"/>
</dbReference>
<evidence type="ECO:0000313" key="13">
    <source>
        <dbReference type="Proteomes" id="UP001065549"/>
    </source>
</evidence>
<proteinExistence type="inferred from homology"/>
<evidence type="ECO:0000313" key="12">
    <source>
        <dbReference type="EMBL" id="MCU7377139.1"/>
    </source>
</evidence>
<dbReference type="FunFam" id="3.40.50.10210:FF:000001">
    <property type="entry name" value="Nicotinate-nucleotide--dimethylbenzimidazole phosphoribosyltransferase"/>
    <property type="match status" value="1"/>
</dbReference>
<evidence type="ECO:0000256" key="6">
    <source>
        <dbReference type="ARBA" id="ARBA00022573"/>
    </source>
</evidence>
<dbReference type="Gene3D" id="3.40.50.10210">
    <property type="match status" value="1"/>
</dbReference>
<keyword evidence="13" id="KW-1185">Reference proteome</keyword>
<gene>
    <name evidence="11 12" type="primary">cobT</name>
    <name evidence="12" type="ORF">OBO34_02090</name>
</gene>
<name>A0A9J6QRL2_9FIRM</name>
<comment type="caution">
    <text evidence="12">The sequence shown here is derived from an EMBL/GenBank/DDBJ whole genome shotgun (WGS) entry which is preliminary data.</text>
</comment>
<dbReference type="Pfam" id="PF02277">
    <property type="entry name" value="DBI_PRT"/>
    <property type="match status" value="1"/>
</dbReference>
<reference evidence="12" key="1">
    <citation type="submission" date="2022-09" db="EMBL/GenBank/DDBJ databases">
        <title>Culturomic study of gut microbiota in children with autism spectrum disorder.</title>
        <authorList>
            <person name="Efimov B.A."/>
            <person name="Chaplin A.V."/>
            <person name="Sokolova S.R."/>
            <person name="Pikina A.P."/>
            <person name="Korzhanova M."/>
            <person name="Belova V."/>
            <person name="Korostin D."/>
        </authorList>
    </citation>
    <scope>NUCLEOTIDE SEQUENCE</scope>
    <source>
        <strain evidence="12">ASD5510</strain>
    </source>
</reference>
<dbReference type="EC" id="2.4.2.21" evidence="4 11"/>
<comment type="catalytic activity">
    <reaction evidence="10 11">
        <text>5,6-dimethylbenzimidazole + nicotinate beta-D-ribonucleotide = alpha-ribazole 5'-phosphate + nicotinate + H(+)</text>
        <dbReference type="Rhea" id="RHEA:11196"/>
        <dbReference type="ChEBI" id="CHEBI:15378"/>
        <dbReference type="ChEBI" id="CHEBI:15890"/>
        <dbReference type="ChEBI" id="CHEBI:32544"/>
        <dbReference type="ChEBI" id="CHEBI:57502"/>
        <dbReference type="ChEBI" id="CHEBI:57918"/>
        <dbReference type="EC" id="2.4.2.21"/>
    </reaction>
</comment>
<evidence type="ECO:0000256" key="8">
    <source>
        <dbReference type="ARBA" id="ARBA00022679"/>
    </source>
</evidence>
<evidence type="ECO:0000256" key="1">
    <source>
        <dbReference type="ARBA" id="ARBA00002197"/>
    </source>
</evidence>
<evidence type="ECO:0000256" key="4">
    <source>
        <dbReference type="ARBA" id="ARBA00011991"/>
    </source>
</evidence>
<dbReference type="PANTHER" id="PTHR43463:SF1">
    <property type="entry name" value="NICOTINATE-NUCLEOTIDE--DIMETHYLBENZIMIDAZOLE PHOSPHORIBOSYLTRANSFERASE"/>
    <property type="match status" value="1"/>
</dbReference>
<keyword evidence="7 11" id="KW-0328">Glycosyltransferase</keyword>
<dbReference type="HAMAP" id="MF_00230">
    <property type="entry name" value="CobT"/>
    <property type="match status" value="1"/>
</dbReference>
<dbReference type="InterPro" id="IPR023195">
    <property type="entry name" value="Nict_dMeBzImd_PRibTrfase_N"/>
</dbReference>
<organism evidence="12 13">
    <name type="scientific">Hominibacterium faecale</name>
    <dbReference type="NCBI Taxonomy" id="2839743"/>
    <lineage>
        <taxon>Bacteria</taxon>
        <taxon>Bacillati</taxon>
        <taxon>Bacillota</taxon>
        <taxon>Clostridia</taxon>
        <taxon>Peptostreptococcales</taxon>
        <taxon>Anaerovoracaceae</taxon>
        <taxon>Hominibacterium</taxon>
    </lineage>
</organism>
<dbReference type="GO" id="GO:0009236">
    <property type="term" value="P:cobalamin biosynthetic process"/>
    <property type="evidence" value="ECO:0007669"/>
    <property type="project" value="UniProtKB-UniRule"/>
</dbReference>
<dbReference type="NCBIfam" id="NF000996">
    <property type="entry name" value="PRK00105.1"/>
    <property type="match status" value="1"/>
</dbReference>
<accession>A0A9J6QRL2</accession>